<protein>
    <submittedName>
        <fullName evidence="1">Uncharacterized protein</fullName>
    </submittedName>
</protein>
<evidence type="ECO:0000313" key="1">
    <source>
        <dbReference type="EMBL" id="RXH78035.1"/>
    </source>
</evidence>
<name>A0A498I7J0_MALDO</name>
<dbReference type="EMBL" id="RDQH01000340">
    <property type="protein sequence ID" value="RXH78035.1"/>
    <property type="molecule type" value="Genomic_DNA"/>
</dbReference>
<keyword evidence="2" id="KW-1185">Reference proteome</keyword>
<proteinExistence type="predicted"/>
<dbReference type="AlphaFoldDB" id="A0A498I7J0"/>
<evidence type="ECO:0000313" key="2">
    <source>
        <dbReference type="Proteomes" id="UP000290289"/>
    </source>
</evidence>
<reference evidence="1 2" key="1">
    <citation type="submission" date="2018-10" db="EMBL/GenBank/DDBJ databases">
        <title>A high-quality apple genome assembly.</title>
        <authorList>
            <person name="Hu J."/>
        </authorList>
    </citation>
    <scope>NUCLEOTIDE SEQUENCE [LARGE SCALE GENOMIC DNA]</scope>
    <source>
        <strain evidence="2">cv. HFTH1</strain>
        <tissue evidence="1">Young leaf</tissue>
    </source>
</reference>
<accession>A0A498I7J0</accession>
<gene>
    <name evidence="1" type="ORF">DVH24_040006</name>
</gene>
<organism evidence="1 2">
    <name type="scientific">Malus domestica</name>
    <name type="common">Apple</name>
    <name type="synonym">Pyrus malus</name>
    <dbReference type="NCBI Taxonomy" id="3750"/>
    <lineage>
        <taxon>Eukaryota</taxon>
        <taxon>Viridiplantae</taxon>
        <taxon>Streptophyta</taxon>
        <taxon>Embryophyta</taxon>
        <taxon>Tracheophyta</taxon>
        <taxon>Spermatophyta</taxon>
        <taxon>Magnoliopsida</taxon>
        <taxon>eudicotyledons</taxon>
        <taxon>Gunneridae</taxon>
        <taxon>Pentapetalae</taxon>
        <taxon>rosids</taxon>
        <taxon>fabids</taxon>
        <taxon>Rosales</taxon>
        <taxon>Rosaceae</taxon>
        <taxon>Amygdaloideae</taxon>
        <taxon>Maleae</taxon>
        <taxon>Malus</taxon>
    </lineage>
</organism>
<sequence>MTDKRMVELARLVTRARNRKVTTELEGLVNVVMKVMLSGLEGVMKAVYCERLKTLKSCWIC</sequence>
<dbReference type="Proteomes" id="UP000290289">
    <property type="component" value="Chromosome 14"/>
</dbReference>
<comment type="caution">
    <text evidence="1">The sequence shown here is derived from an EMBL/GenBank/DDBJ whole genome shotgun (WGS) entry which is preliminary data.</text>
</comment>